<feature type="transmembrane region" description="Helical" evidence="6">
    <location>
        <begin position="489"/>
        <end position="508"/>
    </location>
</feature>
<dbReference type="GO" id="GO:0005385">
    <property type="term" value="F:zinc ion transmembrane transporter activity"/>
    <property type="evidence" value="ECO:0007669"/>
    <property type="project" value="TreeGrafter"/>
</dbReference>
<name>A0A6S8XAZ7_9STRA</name>
<dbReference type="EMBL" id="HBIO01021736">
    <property type="protein sequence ID" value="CAE0471901.1"/>
    <property type="molecule type" value="Transcribed_RNA"/>
</dbReference>
<feature type="region of interest" description="Disordered" evidence="5">
    <location>
        <begin position="109"/>
        <end position="138"/>
    </location>
</feature>
<keyword evidence="2 6" id="KW-0812">Transmembrane</keyword>
<feature type="transmembrane region" description="Helical" evidence="6">
    <location>
        <begin position="429"/>
        <end position="452"/>
    </location>
</feature>
<feature type="transmembrane region" description="Helical" evidence="6">
    <location>
        <begin position="394"/>
        <end position="417"/>
    </location>
</feature>
<dbReference type="EMBL" id="HBIO01021733">
    <property type="protein sequence ID" value="CAE0471898.1"/>
    <property type="molecule type" value="Transcribed_RNA"/>
</dbReference>
<keyword evidence="3 6" id="KW-1133">Transmembrane helix</keyword>
<comment type="subcellular location">
    <subcellularLocation>
        <location evidence="1">Membrane</location>
        <topology evidence="1">Multi-pass membrane protein</topology>
    </subcellularLocation>
</comment>
<feature type="transmembrane region" description="Helical" evidence="6">
    <location>
        <begin position="367"/>
        <end position="388"/>
    </location>
</feature>
<feature type="compositionally biased region" description="Low complexity" evidence="5">
    <location>
        <begin position="109"/>
        <end position="127"/>
    </location>
</feature>
<evidence type="ECO:0000313" key="8">
    <source>
        <dbReference type="EMBL" id="CAE0471898.1"/>
    </source>
</evidence>
<dbReference type="EMBL" id="HBIO01021735">
    <property type="protein sequence ID" value="CAE0471900.1"/>
    <property type="molecule type" value="Transcribed_RNA"/>
</dbReference>
<evidence type="ECO:0000313" key="9">
    <source>
        <dbReference type="EMBL" id="CAE0471899.1"/>
    </source>
</evidence>
<dbReference type="AlphaFoldDB" id="A0A6S8XAZ7"/>
<reference evidence="8" key="1">
    <citation type="submission" date="2021-01" db="EMBL/GenBank/DDBJ databases">
        <authorList>
            <person name="Corre E."/>
            <person name="Pelletier E."/>
            <person name="Niang G."/>
            <person name="Scheremetjew M."/>
            <person name="Finn R."/>
            <person name="Kale V."/>
            <person name="Holt S."/>
            <person name="Cochrane G."/>
            <person name="Meng A."/>
            <person name="Brown T."/>
            <person name="Cohen L."/>
        </authorList>
    </citation>
    <scope>NUCLEOTIDE SEQUENCE</scope>
    <source>
        <strain evidence="8">MM31A-1</strain>
    </source>
</reference>
<evidence type="ECO:0000256" key="2">
    <source>
        <dbReference type="ARBA" id="ARBA00022692"/>
    </source>
</evidence>
<dbReference type="PANTHER" id="PTHR11040">
    <property type="entry name" value="ZINC/IRON TRANSPORTER"/>
    <property type="match status" value="1"/>
</dbReference>
<feature type="chain" id="PRO_5036191472" description="Zinc/iron permease" evidence="7">
    <location>
        <begin position="29"/>
        <end position="513"/>
    </location>
</feature>
<dbReference type="PANTHER" id="PTHR11040:SF140">
    <property type="entry name" value="ZRT (ZRT), IRT- (IRT-) LIKE PROTEIN TRANSPORTER"/>
    <property type="match status" value="1"/>
</dbReference>
<dbReference type="Pfam" id="PF02535">
    <property type="entry name" value="Zip"/>
    <property type="match status" value="1"/>
</dbReference>
<evidence type="ECO:0000256" key="4">
    <source>
        <dbReference type="ARBA" id="ARBA00023136"/>
    </source>
</evidence>
<organism evidence="8">
    <name type="scientific">Chaetoceros debilis</name>
    <dbReference type="NCBI Taxonomy" id="122233"/>
    <lineage>
        <taxon>Eukaryota</taxon>
        <taxon>Sar</taxon>
        <taxon>Stramenopiles</taxon>
        <taxon>Ochrophyta</taxon>
        <taxon>Bacillariophyta</taxon>
        <taxon>Coscinodiscophyceae</taxon>
        <taxon>Chaetocerotophycidae</taxon>
        <taxon>Chaetocerotales</taxon>
        <taxon>Chaetocerotaceae</taxon>
        <taxon>Chaetoceros</taxon>
    </lineage>
</organism>
<evidence type="ECO:0000256" key="1">
    <source>
        <dbReference type="ARBA" id="ARBA00004141"/>
    </source>
</evidence>
<keyword evidence="4 6" id="KW-0472">Membrane</keyword>
<protein>
    <recommendedName>
        <fullName evidence="12">Zinc/iron permease</fullName>
    </recommendedName>
</protein>
<evidence type="ECO:0008006" key="12">
    <source>
        <dbReference type="Google" id="ProtNLM"/>
    </source>
</evidence>
<dbReference type="GO" id="GO:0016020">
    <property type="term" value="C:membrane"/>
    <property type="evidence" value="ECO:0007669"/>
    <property type="project" value="UniProtKB-SubCell"/>
</dbReference>
<feature type="signal peptide" evidence="7">
    <location>
        <begin position="1"/>
        <end position="28"/>
    </location>
</feature>
<dbReference type="EMBL" id="HBIO01021734">
    <property type="protein sequence ID" value="CAE0471899.1"/>
    <property type="molecule type" value="Transcribed_RNA"/>
</dbReference>
<feature type="transmembrane region" description="Helical" evidence="6">
    <location>
        <begin position="292"/>
        <end position="309"/>
    </location>
</feature>
<evidence type="ECO:0000313" key="10">
    <source>
        <dbReference type="EMBL" id="CAE0471900.1"/>
    </source>
</evidence>
<evidence type="ECO:0000256" key="5">
    <source>
        <dbReference type="SAM" id="MobiDB-lite"/>
    </source>
</evidence>
<sequence length="513" mass="54617">MLSSHLHKKGLFTVCLIILTETITLSNAVQFWSTYQNWSNRYGRGRFQERQQQQEEDSPRGGYFAKKFGSSQFSKSATAFQECSKSAVATGTGTGSGTGGININFGNSKSSKSNNNNNSNCKNPISSTGAGAGAPSTIATLHPRKLSRIASAASRTKNARTCSKEMYDCCKNHTPQCIALDIRGGHGHSHVLQQSIPDIEGAASAAAQTISSAMPTPYNIPLNMWKVIFQIFLTAMNVACWLIPLRAKKITENKYALGIANAFSGGVFLSLAFGHLIPECIHGFEGTGLNEALPYMIVLGGYLLIFFVEKVAFDAHGLMHGCGPGDGSGDEHGKEVVVKKDGKEVVVKEDGGDTATATATANNGRSAVILLGALAVHSILEMTALGLARTFGDSALLSLSIALHQPAESIALLVAFLKSGMPKSDIIKYLSVFSAMGPVGVAIGMAVTSFAAPIVDSIMLATVAGTFIYVGATEVIPEEWEDQEHKWPKFFALMCGIISIFGITQYTMTLEGH</sequence>
<proteinExistence type="predicted"/>
<gene>
    <name evidence="8" type="ORF">CDEB00056_LOCUS16751</name>
    <name evidence="9" type="ORF">CDEB00056_LOCUS16752</name>
    <name evidence="10" type="ORF">CDEB00056_LOCUS16753</name>
    <name evidence="11" type="ORF">CDEB00056_LOCUS16754</name>
</gene>
<keyword evidence="7" id="KW-0732">Signal</keyword>
<feature type="transmembrane region" description="Helical" evidence="6">
    <location>
        <begin position="255"/>
        <end position="277"/>
    </location>
</feature>
<evidence type="ECO:0000256" key="3">
    <source>
        <dbReference type="ARBA" id="ARBA00022989"/>
    </source>
</evidence>
<accession>A0A6S8XAZ7</accession>
<feature type="transmembrane region" description="Helical" evidence="6">
    <location>
        <begin position="458"/>
        <end position="477"/>
    </location>
</feature>
<evidence type="ECO:0000313" key="11">
    <source>
        <dbReference type="EMBL" id="CAE0471901.1"/>
    </source>
</evidence>
<dbReference type="InterPro" id="IPR003689">
    <property type="entry name" value="ZIP"/>
</dbReference>
<evidence type="ECO:0000256" key="7">
    <source>
        <dbReference type="SAM" id="SignalP"/>
    </source>
</evidence>
<evidence type="ECO:0000256" key="6">
    <source>
        <dbReference type="SAM" id="Phobius"/>
    </source>
</evidence>